<keyword evidence="6" id="KW-0999">Mitochondrion inner membrane</keyword>
<dbReference type="STRING" id="55544.A0A4D9E9C5"/>
<dbReference type="Gene3D" id="3.40.50.300">
    <property type="entry name" value="P-loop containing nucleotide triphosphate hydrolases"/>
    <property type="match status" value="1"/>
</dbReference>
<evidence type="ECO:0000256" key="6">
    <source>
        <dbReference type="ARBA" id="ARBA00022792"/>
    </source>
</evidence>
<feature type="compositionally biased region" description="Low complexity" evidence="14">
    <location>
        <begin position="225"/>
        <end position="235"/>
    </location>
</feature>
<dbReference type="InterPro" id="IPR006169">
    <property type="entry name" value="GTP1_OBG_dom"/>
</dbReference>
<feature type="region of interest" description="Disordered" evidence="14">
    <location>
        <begin position="74"/>
        <end position="111"/>
    </location>
</feature>
<keyword evidence="8" id="KW-0342">GTP-binding</keyword>
<comment type="subunit">
    <text evidence="11">Associates with the mitochondrial ribosome large subunit; the association occurs in a GTP-dependent manner.</text>
</comment>
<comment type="subcellular location">
    <subcellularLocation>
        <location evidence="1">Mitochondrion inner membrane</location>
        <topology evidence="1">Peripheral membrane protein</topology>
        <orientation evidence="1">Matrix side</orientation>
    </subcellularLocation>
</comment>
<evidence type="ECO:0000256" key="10">
    <source>
        <dbReference type="ARBA" id="ARBA00058297"/>
    </source>
</evidence>
<keyword evidence="5" id="KW-0547">Nucleotide-binding</keyword>
<evidence type="ECO:0000313" key="18">
    <source>
        <dbReference type="Proteomes" id="UP000297703"/>
    </source>
</evidence>
<dbReference type="InterPro" id="IPR014100">
    <property type="entry name" value="GTP-bd_Obg/CgtA"/>
</dbReference>
<dbReference type="NCBIfam" id="NF008956">
    <property type="entry name" value="PRK12299.1"/>
    <property type="match status" value="1"/>
</dbReference>
<dbReference type="FunFam" id="3.40.50.300:FF:001339">
    <property type="entry name" value="Mitochondrial ribosome-associated GTPase 2"/>
    <property type="match status" value="1"/>
</dbReference>
<dbReference type="SUPFAM" id="SSF82051">
    <property type="entry name" value="Obg GTP-binding protein N-terminal domain"/>
    <property type="match status" value="1"/>
</dbReference>
<evidence type="ECO:0000256" key="12">
    <source>
        <dbReference type="ARBA" id="ARBA00067691"/>
    </source>
</evidence>
<evidence type="ECO:0000259" key="16">
    <source>
        <dbReference type="PROSITE" id="PS51883"/>
    </source>
</evidence>
<name>A0A4D9E9C5_9SAUR</name>
<dbReference type="Gene3D" id="2.70.210.12">
    <property type="entry name" value="GTP1/OBG domain"/>
    <property type="match status" value="1"/>
</dbReference>
<evidence type="ECO:0000256" key="1">
    <source>
        <dbReference type="ARBA" id="ARBA00004443"/>
    </source>
</evidence>
<dbReference type="PROSITE" id="PS51710">
    <property type="entry name" value="G_OBG"/>
    <property type="match status" value="1"/>
</dbReference>
<keyword evidence="4" id="KW-0690">Ribosome biogenesis</keyword>
<evidence type="ECO:0000256" key="8">
    <source>
        <dbReference type="ARBA" id="ARBA00023134"/>
    </source>
</evidence>
<evidence type="ECO:0000256" key="11">
    <source>
        <dbReference type="ARBA" id="ARBA00064377"/>
    </source>
</evidence>
<protein>
    <recommendedName>
        <fullName evidence="12">Mitochondrial ribosome-associated GTPase 2</fullName>
    </recommendedName>
    <alternativeName>
        <fullName evidence="13">GTP-binding protein 5</fullName>
    </alternativeName>
</protein>
<dbReference type="HAMAP" id="MF_01454">
    <property type="entry name" value="GTPase_Obg"/>
    <property type="match status" value="1"/>
</dbReference>
<dbReference type="AlphaFoldDB" id="A0A4D9E9C5"/>
<dbReference type="NCBIfam" id="TIGR02729">
    <property type="entry name" value="Obg_CgtA"/>
    <property type="match status" value="1"/>
</dbReference>
<feature type="domain" description="Obg" evidence="16">
    <location>
        <begin position="458"/>
        <end position="612"/>
    </location>
</feature>
<dbReference type="Pfam" id="PF01926">
    <property type="entry name" value="MMR_HSR1"/>
    <property type="match status" value="1"/>
</dbReference>
<dbReference type="GO" id="GO:0042254">
    <property type="term" value="P:ribosome biogenesis"/>
    <property type="evidence" value="ECO:0007669"/>
    <property type="project" value="UniProtKB-UniRule"/>
</dbReference>
<sequence>MSVAFASARPRGKGEVTQQTIQKMLDENHHLIQCIMDYQSKGKTAECTQYQQILHRNLVYLATIADSNQNMQSLLPAPPTQNMNLGPGGMTQSASNQSLHSQSNLSDAIGTGLPPSSLMQSQISNGPNHVSMQQSGQNTMPTTSLSMTVSSHGTGPGYSHTVPASQNVPMQGQGSIGNYVSRTNISMQSNPVSMMHQQAATSHYNSAQGGSQHYQGQSSIAMMSQSNQGNSMMGQRPMGPYRPSQQGSSQQYMGQEEYYSEQYSHGQGSSEPMNQQYYPDGHGDYAYQQSSYTEQSYDRSFEDSTQHYYEGGNSQYSQPQAGYQQGAAQQQTYSQQQYPNQQNYPGQQPGYGKAMRLKTQIHCHTRESNDSLFLCLGPSRLGLYTVDMLGSKILSSRTWALLDGLRQWRPAYSPHIQICLLQQQVKNWQRILSTSCAKCAKNQRLKQKTAISEKKLTRYFVDHRRVCVIGGCGGQGIYSFHSEPRKEFGGPDGGNGGDGGHVILKADQQIKSLASVLPFYRGFDGERGRSKNCYGANGGYTYIKVPVGTMVKEDGEIVADLAQHGKEYVAAYGGTGGKGNRFFLSNENRAPMTATLGESGQERVLHLELKTMAHAGLVGFPNAGKSSLLRAISNAKPAVAPYPFTTLNPHVGIVHYQDYEQVAVADVPGIIRGAHLNRGLGFAFLRHIEHCRFLLFVVDLSVSEPWIQLQDLKYELEQYEEGLSKRPHAVIGNKMDLPQSKANLLLLKERVEQRVIPLSALTGDNLEELLLHLRDLYDAYVNTEQSRRQNPVKW</sequence>
<keyword evidence="9" id="KW-0472">Membrane</keyword>
<feature type="region of interest" description="Disordered" evidence="14">
    <location>
        <begin position="225"/>
        <end position="342"/>
    </location>
</feature>
<organism evidence="17 18">
    <name type="scientific">Platysternon megacephalum</name>
    <name type="common">big-headed turtle</name>
    <dbReference type="NCBI Taxonomy" id="55544"/>
    <lineage>
        <taxon>Eukaryota</taxon>
        <taxon>Metazoa</taxon>
        <taxon>Chordata</taxon>
        <taxon>Craniata</taxon>
        <taxon>Vertebrata</taxon>
        <taxon>Euteleostomi</taxon>
        <taxon>Archelosauria</taxon>
        <taxon>Testudinata</taxon>
        <taxon>Testudines</taxon>
        <taxon>Cryptodira</taxon>
        <taxon>Durocryptodira</taxon>
        <taxon>Testudinoidea</taxon>
        <taxon>Platysternidae</taxon>
        <taxon>Platysternon</taxon>
    </lineage>
</organism>
<dbReference type="Pfam" id="PF05030">
    <property type="entry name" value="SSXT"/>
    <property type="match status" value="1"/>
</dbReference>
<evidence type="ECO:0000256" key="2">
    <source>
        <dbReference type="ARBA" id="ARBA00007699"/>
    </source>
</evidence>
<dbReference type="PROSITE" id="PS51883">
    <property type="entry name" value="OBG"/>
    <property type="match status" value="1"/>
</dbReference>
<evidence type="ECO:0000256" key="5">
    <source>
        <dbReference type="ARBA" id="ARBA00022741"/>
    </source>
</evidence>
<dbReference type="PANTHER" id="PTHR11702">
    <property type="entry name" value="DEVELOPMENTALLY REGULATED GTP-BINDING PROTEIN-RELATED"/>
    <property type="match status" value="1"/>
</dbReference>
<evidence type="ECO:0000256" key="13">
    <source>
        <dbReference type="ARBA" id="ARBA00081431"/>
    </source>
</evidence>
<dbReference type="GO" id="GO:0000287">
    <property type="term" value="F:magnesium ion binding"/>
    <property type="evidence" value="ECO:0007669"/>
    <property type="project" value="InterPro"/>
</dbReference>
<feature type="compositionally biased region" description="Low complexity" evidence="14">
    <location>
        <begin position="92"/>
        <end position="106"/>
    </location>
</feature>
<evidence type="ECO:0000256" key="14">
    <source>
        <dbReference type="SAM" id="MobiDB-lite"/>
    </source>
</evidence>
<dbReference type="InterPro" id="IPR045086">
    <property type="entry name" value="OBG_GTPase"/>
</dbReference>
<dbReference type="NCBIfam" id="TIGR00231">
    <property type="entry name" value="small_GTP"/>
    <property type="match status" value="1"/>
</dbReference>
<comment type="similarity">
    <text evidence="2">Belongs to the TRAFAC class OBG-HflX-like GTPase superfamily. OBG GTPase family.</text>
</comment>
<evidence type="ECO:0000256" key="9">
    <source>
        <dbReference type="ARBA" id="ARBA00023136"/>
    </source>
</evidence>
<keyword evidence="7" id="KW-0496">Mitochondrion</keyword>
<comment type="similarity">
    <text evidence="3">Belongs to the SS18 family.</text>
</comment>
<reference evidence="17 18" key="2">
    <citation type="submission" date="2019-04" db="EMBL/GenBank/DDBJ databases">
        <title>The genome sequence of big-headed turtle.</title>
        <authorList>
            <person name="Gong S."/>
        </authorList>
    </citation>
    <scope>NUCLEOTIDE SEQUENCE [LARGE SCALE GENOMIC DNA]</scope>
    <source>
        <strain evidence="17">DO16091913</strain>
        <tissue evidence="17">Muscle</tissue>
    </source>
</reference>
<dbReference type="GO" id="GO:0005525">
    <property type="term" value="F:GTP binding"/>
    <property type="evidence" value="ECO:0007669"/>
    <property type="project" value="UniProtKB-KW"/>
</dbReference>
<dbReference type="Proteomes" id="UP000297703">
    <property type="component" value="Unassembled WGS sequence"/>
</dbReference>
<evidence type="ECO:0000256" key="3">
    <source>
        <dbReference type="ARBA" id="ARBA00007945"/>
    </source>
</evidence>
<dbReference type="InterPro" id="IPR036726">
    <property type="entry name" value="GTP1_OBG_dom_sf"/>
</dbReference>
<feature type="region of interest" description="Disordered" evidence="14">
    <location>
        <begin position="129"/>
        <end position="159"/>
    </location>
</feature>
<comment type="function">
    <text evidence="10">Plays a role in the regulation of the mitochondrial ribosome assembly and of translational activity. Displays GTPase activity. Involved in the ribosome maturation process.</text>
</comment>
<dbReference type="PANTHER" id="PTHR11702:SF31">
    <property type="entry name" value="MITOCHONDRIAL RIBOSOME-ASSOCIATED GTPASE 2"/>
    <property type="match status" value="1"/>
</dbReference>
<dbReference type="GO" id="GO:0003924">
    <property type="term" value="F:GTPase activity"/>
    <property type="evidence" value="ECO:0007669"/>
    <property type="project" value="InterPro"/>
</dbReference>
<dbReference type="Pfam" id="PF01018">
    <property type="entry name" value="GTP1_OBG"/>
    <property type="match status" value="1"/>
</dbReference>
<feature type="compositionally biased region" description="Polar residues" evidence="14">
    <location>
        <begin position="129"/>
        <end position="153"/>
    </location>
</feature>
<dbReference type="FunFam" id="2.70.210.12:FF:000001">
    <property type="entry name" value="GTPase Obg"/>
    <property type="match status" value="1"/>
</dbReference>
<dbReference type="InterPro" id="IPR027417">
    <property type="entry name" value="P-loop_NTPase"/>
</dbReference>
<dbReference type="InterPro" id="IPR007726">
    <property type="entry name" value="SS18_N"/>
</dbReference>
<dbReference type="InterPro" id="IPR031167">
    <property type="entry name" value="G_OBG"/>
</dbReference>
<dbReference type="InterPro" id="IPR006073">
    <property type="entry name" value="GTP-bd"/>
</dbReference>
<evidence type="ECO:0000256" key="4">
    <source>
        <dbReference type="ARBA" id="ARBA00022517"/>
    </source>
</evidence>
<evidence type="ECO:0000259" key="15">
    <source>
        <dbReference type="PROSITE" id="PS51710"/>
    </source>
</evidence>
<feature type="domain" description="OBG-type G" evidence="15">
    <location>
        <begin position="613"/>
        <end position="778"/>
    </location>
</feature>
<dbReference type="SUPFAM" id="SSF52540">
    <property type="entry name" value="P-loop containing nucleoside triphosphate hydrolases"/>
    <property type="match status" value="1"/>
</dbReference>
<dbReference type="EMBL" id="QXTE01000122">
    <property type="protein sequence ID" value="TFK05035.1"/>
    <property type="molecule type" value="Genomic_DNA"/>
</dbReference>
<dbReference type="InterPro" id="IPR005225">
    <property type="entry name" value="Small_GTP-bd"/>
</dbReference>
<accession>A0A4D9E9C5</accession>
<dbReference type="PRINTS" id="PR00326">
    <property type="entry name" value="GTP1OBG"/>
</dbReference>
<feature type="compositionally biased region" description="Polar residues" evidence="14">
    <location>
        <begin position="261"/>
        <end position="277"/>
    </location>
</feature>
<reference evidence="17 18" key="1">
    <citation type="submission" date="2019-04" db="EMBL/GenBank/DDBJ databases">
        <title>Draft genome of the big-headed turtle Platysternon megacephalum.</title>
        <authorList>
            <person name="Gong S."/>
        </authorList>
    </citation>
    <scope>NUCLEOTIDE SEQUENCE [LARGE SCALE GENOMIC DNA]</scope>
    <source>
        <strain evidence="17">DO16091913</strain>
        <tissue evidence="17">Muscle</tissue>
    </source>
</reference>
<dbReference type="OrthoDB" id="347018at2759"/>
<evidence type="ECO:0000256" key="7">
    <source>
        <dbReference type="ARBA" id="ARBA00023128"/>
    </source>
</evidence>
<feature type="compositionally biased region" description="Basic and acidic residues" evidence="14">
    <location>
        <begin position="296"/>
        <end position="305"/>
    </location>
</feature>
<dbReference type="GO" id="GO:0005743">
    <property type="term" value="C:mitochondrial inner membrane"/>
    <property type="evidence" value="ECO:0007669"/>
    <property type="project" value="UniProtKB-SubCell"/>
</dbReference>
<proteinExistence type="inferred from homology"/>
<keyword evidence="18" id="KW-1185">Reference proteome</keyword>
<dbReference type="CDD" id="cd01898">
    <property type="entry name" value="Obg"/>
    <property type="match status" value="1"/>
</dbReference>
<comment type="caution">
    <text evidence="17">The sequence shown here is derived from an EMBL/GenBank/DDBJ whole genome shotgun (WGS) entry which is preliminary data.</text>
</comment>
<feature type="compositionally biased region" description="Low complexity" evidence="14">
    <location>
        <begin position="314"/>
        <end position="342"/>
    </location>
</feature>
<gene>
    <name evidence="17" type="ORF">DR999_PMT12395</name>
</gene>
<evidence type="ECO:0000313" key="17">
    <source>
        <dbReference type="EMBL" id="TFK05035.1"/>
    </source>
</evidence>